<comment type="caution">
    <text evidence="1">The sequence shown here is derived from an EMBL/GenBank/DDBJ whole genome shotgun (WGS) entry which is preliminary data.</text>
</comment>
<reference evidence="1" key="1">
    <citation type="submission" date="2020-10" db="EMBL/GenBank/DDBJ databases">
        <title>Sequencing the genomes of 1000 actinobacteria strains.</title>
        <authorList>
            <person name="Klenk H.-P."/>
        </authorList>
    </citation>
    <scope>NUCLEOTIDE SEQUENCE</scope>
    <source>
        <strain evidence="1">DSM 45354</strain>
    </source>
</reference>
<accession>A0A927MXH6</accession>
<dbReference type="Pfam" id="PF17174">
    <property type="entry name" value="DUF5130"/>
    <property type="match status" value="1"/>
</dbReference>
<dbReference type="Proteomes" id="UP000638648">
    <property type="component" value="Unassembled WGS sequence"/>
</dbReference>
<keyword evidence="2" id="KW-1185">Reference proteome</keyword>
<protein>
    <recommendedName>
        <fullName evidence="3">TLP18.3, Psb32 and MOLO-1 founding protein of phosphatase</fullName>
    </recommendedName>
</protein>
<dbReference type="InterPro" id="IPR033437">
    <property type="entry name" value="DUF5130"/>
</dbReference>
<gene>
    <name evidence="1" type="ORF">HEB94_005584</name>
</gene>
<name>A0A927MXH6_9ACTN</name>
<dbReference type="Gene3D" id="3.10.310.50">
    <property type="match status" value="1"/>
</dbReference>
<evidence type="ECO:0000313" key="2">
    <source>
        <dbReference type="Proteomes" id="UP000638648"/>
    </source>
</evidence>
<evidence type="ECO:0008006" key="3">
    <source>
        <dbReference type="Google" id="ProtNLM"/>
    </source>
</evidence>
<dbReference type="RefSeq" id="WP_192752455.1">
    <property type="nucleotide sequence ID" value="NZ_BAABJL010000172.1"/>
</dbReference>
<dbReference type="AlphaFoldDB" id="A0A927MXH6"/>
<organism evidence="1 2">
    <name type="scientific">Actinopolymorpha pittospori</name>
    <dbReference type="NCBI Taxonomy" id="648752"/>
    <lineage>
        <taxon>Bacteria</taxon>
        <taxon>Bacillati</taxon>
        <taxon>Actinomycetota</taxon>
        <taxon>Actinomycetes</taxon>
        <taxon>Propionibacteriales</taxon>
        <taxon>Actinopolymorphaceae</taxon>
        <taxon>Actinopolymorpha</taxon>
    </lineage>
</organism>
<evidence type="ECO:0000313" key="1">
    <source>
        <dbReference type="EMBL" id="MBE1608736.1"/>
    </source>
</evidence>
<proteinExistence type="predicted"/>
<sequence>MAVGDTFGPRERSEIERAVRVAEQISGLPFSAYVGPSEGDARLFAERLHAGLPNAPHSVLVLVDPVHHLVEVVTGTEARRVLSDTDCELVVLAMRSAFADGDLVGGLVAGLQQLGDHARQPRTVHTDEE</sequence>
<dbReference type="EMBL" id="JADBEM010000001">
    <property type="protein sequence ID" value="MBE1608736.1"/>
    <property type="molecule type" value="Genomic_DNA"/>
</dbReference>